<dbReference type="Pfam" id="PF00246">
    <property type="entry name" value="Peptidase_M14"/>
    <property type="match status" value="1"/>
</dbReference>
<dbReference type="PROSITE" id="PS52035">
    <property type="entry name" value="PEPTIDASE_M14"/>
    <property type="match status" value="1"/>
</dbReference>
<evidence type="ECO:0000313" key="11">
    <source>
        <dbReference type="Proteomes" id="UP001501196"/>
    </source>
</evidence>
<dbReference type="PANTHER" id="PTHR11705:SF143">
    <property type="entry name" value="SLL0236 PROTEIN"/>
    <property type="match status" value="1"/>
</dbReference>
<keyword evidence="6" id="KW-0482">Metalloprotease</keyword>
<dbReference type="InterPro" id="IPR000834">
    <property type="entry name" value="Peptidase_M14"/>
</dbReference>
<evidence type="ECO:0000256" key="4">
    <source>
        <dbReference type="ARBA" id="ARBA00022801"/>
    </source>
</evidence>
<dbReference type="Proteomes" id="UP001501196">
    <property type="component" value="Unassembled WGS sequence"/>
</dbReference>
<protein>
    <recommendedName>
        <fullName evidence="9">Peptidase M14 domain-containing protein</fullName>
    </recommendedName>
</protein>
<evidence type="ECO:0000259" key="9">
    <source>
        <dbReference type="PROSITE" id="PS52035"/>
    </source>
</evidence>
<comment type="caution">
    <text evidence="10">The sequence shown here is derived from an EMBL/GenBank/DDBJ whole genome shotgun (WGS) entry which is preliminary data.</text>
</comment>
<evidence type="ECO:0000256" key="3">
    <source>
        <dbReference type="ARBA" id="ARBA00022670"/>
    </source>
</evidence>
<dbReference type="CDD" id="cd04818">
    <property type="entry name" value="PA_subtilisin_1"/>
    <property type="match status" value="1"/>
</dbReference>
<proteinExistence type="inferred from homology"/>
<keyword evidence="4" id="KW-0378">Hydrolase</keyword>
<evidence type="ECO:0000313" key="10">
    <source>
        <dbReference type="EMBL" id="GAA2027666.1"/>
    </source>
</evidence>
<dbReference type="PANTHER" id="PTHR11705">
    <property type="entry name" value="PROTEASE FAMILY M14 CARBOXYPEPTIDASE A,B"/>
    <property type="match status" value="1"/>
</dbReference>
<dbReference type="InterPro" id="IPR059177">
    <property type="entry name" value="GH29D-like_dom"/>
</dbReference>
<accession>A0ABP5FIW7</accession>
<evidence type="ECO:0000256" key="6">
    <source>
        <dbReference type="ARBA" id="ARBA00023049"/>
    </source>
</evidence>
<dbReference type="EMBL" id="BAAAPW010000001">
    <property type="protein sequence ID" value="GAA2027666.1"/>
    <property type="molecule type" value="Genomic_DNA"/>
</dbReference>
<dbReference type="Gene3D" id="3.50.30.30">
    <property type="match status" value="1"/>
</dbReference>
<evidence type="ECO:0000256" key="5">
    <source>
        <dbReference type="ARBA" id="ARBA00022833"/>
    </source>
</evidence>
<name>A0ABP5FIW7_9MICO</name>
<sequence>MDLAMSRSWYRRLTVIGVSVALALGASLTAAGAHAEPPPAEPVDPDAVSIVTLTMADGDLLGAVVSAGYDLDHDVVRTADGFAVTGIVTNAQIAELEAMGVGIDVVADEAQIEATREARMAERDAAIEAAAEAEAEANLLTTDEVVIARADYFTSTDDTEFLSVEAKSSDADAADLTVEWDAGPGTAIGDGGSATMDAFVDAGEYLYHRVQVELSNRAALVIAGGSAGGSYTAVGAAFGAPLDETGVAGAVELVQGGGGSTLACDPLVGFTPGSIALVDRGSCAFVIKVANAQAAGASAVVVANNNASAPFAMTGSDPSITIPSAMISQDDGAIIRTGLPAAGTLGLLPPMPPPTQVRVTSSGGGSAEADVTEWLADTEPGSAPAAPPGLGYESGFLDHYPDAYELMDLIEQLHAEFPHLTDVIDLPYETNGYRRSAMHLSGGAASQRVVLTSLAWGHEGGNDLTIEYADPGQANSPLSVSVTGDAILVSLATDATGARTSTAVQVVAAIMANGTAASLVEANTYRGNAGGGVVVAAGPEPLSDELDAPSSIPREPFQVKALRIGKHRDGSKTGVLTYSQEHAREWQTPLVNIETAYRMLHNYQTDADTRRLVDNLDIFIVPTVNPDGALYSFYDSAFQRKNMTNYCGPGEPNDVNARNAWGVDDNRNQTYGSLFDGYEGASTDCTSAVYAGPYEQSEPESRNLDWIASTYSNIDFAMNIHSSGNYFMWSPGAYSMPGRITLPRPSFGTEQYFYESSERILSAIKEWRGLSVTPARTGPIADVLYSAAGNSGDQLWYVHDIYAWNFEVGTSFQPEWSEAFDEMMEFSNGVVELYQVAKDWSDDRTKPRSWLTQPGSSPYSGPVAVGFDATEPVTIHYTLDGSNPTYSSPVYESAGIREGGEAILIDATTTVKWFSVDESGNVERNYKPGKKGSNQEQVVIAVE</sequence>
<evidence type="ECO:0000256" key="8">
    <source>
        <dbReference type="SAM" id="SignalP"/>
    </source>
</evidence>
<dbReference type="Gene3D" id="3.40.630.10">
    <property type="entry name" value="Zn peptidases"/>
    <property type="match status" value="1"/>
</dbReference>
<feature type="active site" description="Proton donor/acceptor" evidence="7">
    <location>
        <position position="807"/>
    </location>
</feature>
<dbReference type="InterPro" id="IPR003137">
    <property type="entry name" value="PA_domain"/>
</dbReference>
<dbReference type="SUPFAM" id="SSF53187">
    <property type="entry name" value="Zn-dependent exopeptidases"/>
    <property type="match status" value="1"/>
</dbReference>
<organism evidence="10 11">
    <name type="scientific">Agromyces tropicus</name>
    <dbReference type="NCBI Taxonomy" id="555371"/>
    <lineage>
        <taxon>Bacteria</taxon>
        <taxon>Bacillati</taxon>
        <taxon>Actinomycetota</taxon>
        <taxon>Actinomycetes</taxon>
        <taxon>Micrococcales</taxon>
        <taxon>Microbacteriaceae</taxon>
        <taxon>Agromyces</taxon>
    </lineage>
</organism>
<evidence type="ECO:0000256" key="1">
    <source>
        <dbReference type="ARBA" id="ARBA00001947"/>
    </source>
</evidence>
<reference evidence="11" key="1">
    <citation type="journal article" date="2019" name="Int. J. Syst. Evol. Microbiol.">
        <title>The Global Catalogue of Microorganisms (GCM) 10K type strain sequencing project: providing services to taxonomists for standard genome sequencing and annotation.</title>
        <authorList>
            <consortium name="The Broad Institute Genomics Platform"/>
            <consortium name="The Broad Institute Genome Sequencing Center for Infectious Disease"/>
            <person name="Wu L."/>
            <person name="Ma J."/>
        </authorList>
    </citation>
    <scope>NUCLEOTIDE SEQUENCE [LARGE SCALE GENOMIC DNA]</scope>
    <source>
        <strain evidence="11">JCM 15672</strain>
    </source>
</reference>
<evidence type="ECO:0000256" key="7">
    <source>
        <dbReference type="PROSITE-ProRule" id="PRU01379"/>
    </source>
</evidence>
<dbReference type="InterPro" id="IPR046450">
    <property type="entry name" value="PA_dom_sf"/>
</dbReference>
<feature type="signal peptide" evidence="8">
    <location>
        <begin position="1"/>
        <end position="35"/>
    </location>
</feature>
<keyword evidence="11" id="KW-1185">Reference proteome</keyword>
<dbReference type="SMART" id="SM00631">
    <property type="entry name" value="Zn_pept"/>
    <property type="match status" value="1"/>
</dbReference>
<keyword evidence="8" id="KW-0732">Signal</keyword>
<dbReference type="Pfam" id="PF02225">
    <property type="entry name" value="PA"/>
    <property type="match status" value="1"/>
</dbReference>
<feature type="domain" description="Peptidase M14" evidence="9">
    <location>
        <begin position="490"/>
        <end position="830"/>
    </location>
</feature>
<evidence type="ECO:0000256" key="2">
    <source>
        <dbReference type="ARBA" id="ARBA00005988"/>
    </source>
</evidence>
<comment type="similarity">
    <text evidence="2 7">Belongs to the peptidase M14 family.</text>
</comment>
<dbReference type="Pfam" id="PF13290">
    <property type="entry name" value="CHB_HEX_C_1"/>
    <property type="match status" value="1"/>
</dbReference>
<feature type="chain" id="PRO_5047321071" description="Peptidase M14 domain-containing protein" evidence="8">
    <location>
        <begin position="36"/>
        <end position="943"/>
    </location>
</feature>
<comment type="cofactor">
    <cofactor evidence="1">
        <name>Zn(2+)</name>
        <dbReference type="ChEBI" id="CHEBI:29105"/>
    </cofactor>
</comment>
<keyword evidence="5" id="KW-0862">Zinc</keyword>
<gene>
    <name evidence="10" type="ORF">GCM10009819_08900</name>
</gene>
<dbReference type="SUPFAM" id="SSF52025">
    <property type="entry name" value="PA domain"/>
    <property type="match status" value="1"/>
</dbReference>
<keyword evidence="3" id="KW-0645">Protease</keyword>